<dbReference type="RefSeq" id="WP_369236496.1">
    <property type="nucleotide sequence ID" value="NZ_CP163435.1"/>
</dbReference>
<reference evidence="6" key="1">
    <citation type="submission" date="2024-07" db="EMBL/GenBank/DDBJ databases">
        <authorList>
            <person name="Yu S.T."/>
        </authorList>
    </citation>
    <scope>NUCLEOTIDE SEQUENCE</scope>
    <source>
        <strain evidence="6">R21</strain>
    </source>
</reference>
<dbReference type="PANTHER" id="PTHR46796:SF15">
    <property type="entry name" value="BLL1074 PROTEIN"/>
    <property type="match status" value="1"/>
</dbReference>
<gene>
    <name evidence="6" type="ORF">AB5J56_28835</name>
</gene>
<dbReference type="EMBL" id="CP163435">
    <property type="protein sequence ID" value="XDQ28449.1"/>
    <property type="molecule type" value="Genomic_DNA"/>
</dbReference>
<dbReference type="InterPro" id="IPR050204">
    <property type="entry name" value="AraC_XylS_family_regulators"/>
</dbReference>
<dbReference type="AlphaFoldDB" id="A0AB39PDD1"/>
<feature type="region of interest" description="Disordered" evidence="4">
    <location>
        <begin position="1"/>
        <end position="21"/>
    </location>
</feature>
<feature type="region of interest" description="Disordered" evidence="4">
    <location>
        <begin position="284"/>
        <end position="305"/>
    </location>
</feature>
<evidence type="ECO:0000256" key="3">
    <source>
        <dbReference type="ARBA" id="ARBA00023163"/>
    </source>
</evidence>
<evidence type="ECO:0000256" key="1">
    <source>
        <dbReference type="ARBA" id="ARBA00023015"/>
    </source>
</evidence>
<keyword evidence="2" id="KW-0238">DNA-binding</keyword>
<feature type="domain" description="HTH araC/xylS-type" evidence="5">
    <location>
        <begin position="183"/>
        <end position="282"/>
    </location>
</feature>
<keyword evidence="1" id="KW-0805">Transcription regulation</keyword>
<keyword evidence="3" id="KW-0804">Transcription</keyword>
<protein>
    <submittedName>
        <fullName evidence="6">Helix-turn-helix domain-containing protein</fullName>
    </submittedName>
</protein>
<dbReference type="PROSITE" id="PS01124">
    <property type="entry name" value="HTH_ARAC_FAMILY_2"/>
    <property type="match status" value="1"/>
</dbReference>
<dbReference type="SMART" id="SM00342">
    <property type="entry name" value="HTH_ARAC"/>
    <property type="match status" value="1"/>
</dbReference>
<name>A0AB39PDD1_9ACTN</name>
<dbReference type="InterPro" id="IPR009057">
    <property type="entry name" value="Homeodomain-like_sf"/>
</dbReference>
<organism evidence="6">
    <name type="scientific">Streptomyces sp. R21</name>
    <dbReference type="NCBI Taxonomy" id="3238627"/>
    <lineage>
        <taxon>Bacteria</taxon>
        <taxon>Bacillati</taxon>
        <taxon>Actinomycetota</taxon>
        <taxon>Actinomycetes</taxon>
        <taxon>Kitasatosporales</taxon>
        <taxon>Streptomycetaceae</taxon>
        <taxon>Streptomyces</taxon>
    </lineage>
</organism>
<evidence type="ECO:0000313" key="6">
    <source>
        <dbReference type="EMBL" id="XDQ28449.1"/>
    </source>
</evidence>
<dbReference type="Pfam" id="PF12833">
    <property type="entry name" value="HTH_18"/>
    <property type="match status" value="1"/>
</dbReference>
<evidence type="ECO:0000259" key="5">
    <source>
        <dbReference type="PROSITE" id="PS01124"/>
    </source>
</evidence>
<dbReference type="GO" id="GO:0003700">
    <property type="term" value="F:DNA-binding transcription factor activity"/>
    <property type="evidence" value="ECO:0007669"/>
    <property type="project" value="InterPro"/>
</dbReference>
<dbReference type="Gene3D" id="1.10.10.60">
    <property type="entry name" value="Homeodomain-like"/>
    <property type="match status" value="1"/>
</dbReference>
<dbReference type="InterPro" id="IPR018060">
    <property type="entry name" value="HTH_AraC"/>
</dbReference>
<dbReference type="GO" id="GO:0043565">
    <property type="term" value="F:sequence-specific DNA binding"/>
    <property type="evidence" value="ECO:0007669"/>
    <property type="project" value="InterPro"/>
</dbReference>
<dbReference type="SUPFAM" id="SSF46689">
    <property type="entry name" value="Homeodomain-like"/>
    <property type="match status" value="1"/>
</dbReference>
<dbReference type="PANTHER" id="PTHR46796">
    <property type="entry name" value="HTH-TYPE TRANSCRIPTIONAL ACTIVATOR RHAS-RELATED"/>
    <property type="match status" value="1"/>
</dbReference>
<evidence type="ECO:0000256" key="2">
    <source>
        <dbReference type="ARBA" id="ARBA00023125"/>
    </source>
</evidence>
<accession>A0AB39PDD1</accession>
<sequence>MTSAVRLRSGQGPGGSWETAVALPDPRLRPGVISYRGIRLALNRPRRRLEAPIGAATLLLGFEEPVRISRGSRPPVTLVSVYSGPATTAALGEHGGRISGIEVLLAPWAAFTLFGTDQHELADRVVDPDDLPHALGARRGTSRWSSVGELSAALAALPTWTARFGLLDDVFTRWSAAGTPSSVRVVRAWSELLRTGGAMPVPQLADEVGWGVRQLESRFREQIGLGPKAAARVLRLQRARRLLAGGRSQADTAAACGFYDQAHLSGEFRAMTGCTPREFTLARGATPSVAPPGPPGNDRMAGEATSLVLSPDRSAVFSKTGAGG</sequence>
<proteinExistence type="predicted"/>
<evidence type="ECO:0000256" key="4">
    <source>
        <dbReference type="SAM" id="MobiDB-lite"/>
    </source>
</evidence>